<evidence type="ECO:0000313" key="5">
    <source>
        <dbReference type="EMBL" id="VAH80734.1"/>
    </source>
</evidence>
<reference evidence="5 6" key="1">
    <citation type="submission" date="2017-09" db="EMBL/GenBank/DDBJ databases">
        <authorList>
            <consortium name="International Durum Wheat Genome Sequencing Consortium (IDWGSC)"/>
            <person name="Milanesi L."/>
        </authorList>
    </citation>
    <scope>NUCLEOTIDE SEQUENCE [LARGE SCALE GENOMIC DNA]</scope>
    <source>
        <strain evidence="6">cv. Svevo</strain>
    </source>
</reference>
<feature type="region of interest" description="Disordered" evidence="3">
    <location>
        <begin position="192"/>
        <end position="233"/>
    </location>
</feature>
<dbReference type="PANTHER" id="PTHR47375:SF1">
    <property type="entry name" value="GB|AAF34833.1"/>
    <property type="match status" value="1"/>
</dbReference>
<dbReference type="AlphaFoldDB" id="A0A9R1QNK2"/>
<keyword evidence="6" id="KW-1185">Reference proteome</keyword>
<name>A0A9R1QNK2_TRITD</name>
<evidence type="ECO:0000256" key="2">
    <source>
        <dbReference type="ARBA" id="ARBA00023163"/>
    </source>
</evidence>
<accession>A0A9R1QNK2</accession>
<organism evidence="5 6">
    <name type="scientific">Triticum turgidum subsp. durum</name>
    <name type="common">Durum wheat</name>
    <name type="synonym">Triticum durum</name>
    <dbReference type="NCBI Taxonomy" id="4567"/>
    <lineage>
        <taxon>Eukaryota</taxon>
        <taxon>Viridiplantae</taxon>
        <taxon>Streptophyta</taxon>
        <taxon>Embryophyta</taxon>
        <taxon>Tracheophyta</taxon>
        <taxon>Spermatophyta</taxon>
        <taxon>Magnoliopsida</taxon>
        <taxon>Liliopsida</taxon>
        <taxon>Poales</taxon>
        <taxon>Poaceae</taxon>
        <taxon>BOP clade</taxon>
        <taxon>Pooideae</taxon>
        <taxon>Triticodae</taxon>
        <taxon>Triticeae</taxon>
        <taxon>Triticinae</taxon>
        <taxon>Triticum</taxon>
    </lineage>
</organism>
<dbReference type="Gramene" id="TRITD3Bv1G184940.5">
    <property type="protein sequence ID" value="TRITD3Bv1G184940.5"/>
    <property type="gene ID" value="TRITD3Bv1G184940"/>
</dbReference>
<evidence type="ECO:0000313" key="6">
    <source>
        <dbReference type="Proteomes" id="UP000324705"/>
    </source>
</evidence>
<evidence type="ECO:0000256" key="1">
    <source>
        <dbReference type="ARBA" id="ARBA00023015"/>
    </source>
</evidence>
<dbReference type="PANTHER" id="PTHR47375">
    <property type="entry name" value="GB|AAF34833.1"/>
    <property type="match status" value="1"/>
</dbReference>
<feature type="compositionally biased region" description="Low complexity" evidence="3">
    <location>
        <begin position="266"/>
        <end position="287"/>
    </location>
</feature>
<keyword evidence="1" id="KW-0805">Transcription regulation</keyword>
<dbReference type="EMBL" id="LT934116">
    <property type="protein sequence ID" value="VAH80734.1"/>
    <property type="molecule type" value="Genomic_DNA"/>
</dbReference>
<gene>
    <name evidence="5" type="ORF">TRITD_3Bv1G184940</name>
</gene>
<dbReference type="InterPro" id="IPR025610">
    <property type="entry name" value="MYC/MYB_N"/>
</dbReference>
<proteinExistence type="predicted"/>
<dbReference type="Pfam" id="PF14215">
    <property type="entry name" value="bHLH-MYC_N"/>
    <property type="match status" value="1"/>
</dbReference>
<keyword evidence="2" id="KW-0804">Transcription</keyword>
<evidence type="ECO:0000259" key="4">
    <source>
        <dbReference type="Pfam" id="PF14215"/>
    </source>
</evidence>
<feature type="domain" description="Transcription factor MYC/MYB N-terminal" evidence="4">
    <location>
        <begin position="26"/>
        <end position="79"/>
    </location>
</feature>
<dbReference type="InterPro" id="IPR044170">
    <property type="entry name" value="RSS3-like"/>
</dbReference>
<dbReference type="Proteomes" id="UP000324705">
    <property type="component" value="Chromosome 3B"/>
</dbReference>
<protein>
    <recommendedName>
        <fullName evidence="4">Transcription factor MYC/MYB N-terminal domain-containing protein</fullName>
    </recommendedName>
</protein>
<feature type="region of interest" description="Disordered" evidence="3">
    <location>
        <begin position="245"/>
        <end position="314"/>
    </location>
</feature>
<evidence type="ECO:0000256" key="3">
    <source>
        <dbReference type="SAM" id="MobiDB-lite"/>
    </source>
</evidence>
<sequence length="314" mass="34318">MVGSGAAGGGGGDHARSKEAAGMMALHEALRNVCLNSDWTYSVFWTIRPRPRCRGGNGCKVGDDNGSLMLMWEDGFCRPRMAECLEDMEGEDPVRKAFSKMSIQLYNYGEGLMGKVASDKCHKWVFKEPSECEPNIANYWQSSFDAVCTIINPVPTTSFFLFLSAVHASLPALSWVGGVPCLGVRHINRSQMNHRRDSSRPWPPAAGLLQDRGGGADDGKPAQDAQTGHGGAENVEEYLSLESHSNKARRMENTQSAKFKRSFTLPARMSSSNSPSPSVSASTGPAPQQQQQGMEYRAQHEGSVYSDLMETFLE</sequence>